<comment type="pathway">
    <text evidence="3">Amino-acid biosynthesis; L-valine biosynthesis; L-valine from pyruvate: step 4/4.</text>
</comment>
<gene>
    <name evidence="13" type="ORF">C8N26_2032</name>
</gene>
<dbReference type="InterPro" id="IPR036038">
    <property type="entry name" value="Aminotransferase-like"/>
</dbReference>
<evidence type="ECO:0000256" key="12">
    <source>
        <dbReference type="RuleBase" id="RU004516"/>
    </source>
</evidence>
<comment type="catalytic activity">
    <reaction evidence="9">
        <text>L-isoleucine + 2-oxoglutarate = (S)-3-methyl-2-oxopentanoate + L-glutamate</text>
        <dbReference type="Rhea" id="RHEA:24801"/>
        <dbReference type="ChEBI" id="CHEBI:16810"/>
        <dbReference type="ChEBI" id="CHEBI:29985"/>
        <dbReference type="ChEBI" id="CHEBI:35146"/>
        <dbReference type="ChEBI" id="CHEBI:58045"/>
        <dbReference type="EC" id="2.6.1.42"/>
    </reaction>
</comment>
<evidence type="ECO:0000313" key="13">
    <source>
        <dbReference type="EMBL" id="RKF03642.1"/>
    </source>
</evidence>
<comment type="pathway">
    <text evidence="2">Amino-acid biosynthesis; L-isoleucine biosynthesis; L-isoleucine from 2-oxobutanoate: step 4/4.</text>
</comment>
<evidence type="ECO:0000256" key="11">
    <source>
        <dbReference type="RuleBase" id="RU004106"/>
    </source>
</evidence>
<proteinExistence type="inferred from homology"/>
<evidence type="ECO:0000256" key="4">
    <source>
        <dbReference type="ARBA" id="ARBA00005072"/>
    </source>
</evidence>
<accession>A0A420E0L6</accession>
<dbReference type="InterPro" id="IPR001544">
    <property type="entry name" value="Aminotrans_IV"/>
</dbReference>
<dbReference type="InterPro" id="IPR043131">
    <property type="entry name" value="BCAT-like_N"/>
</dbReference>
<keyword evidence="14" id="KW-1185">Reference proteome</keyword>
<dbReference type="GO" id="GO:0004084">
    <property type="term" value="F:branched-chain-amino-acid transaminase activity"/>
    <property type="evidence" value="ECO:0007669"/>
    <property type="project" value="UniProtKB-EC"/>
</dbReference>
<comment type="pathway">
    <text evidence="4">Amino-acid biosynthesis; L-leucine biosynthesis; L-leucine from 3-methyl-2-oxobutanoate: step 4/4.</text>
</comment>
<comment type="similarity">
    <text evidence="5 11">Belongs to the class-IV pyridoxal-phosphate-dependent aminotransferase family.</text>
</comment>
<dbReference type="PROSITE" id="PS00770">
    <property type="entry name" value="AA_TRANSFER_CLASS_4"/>
    <property type="match status" value="1"/>
</dbReference>
<evidence type="ECO:0000256" key="7">
    <source>
        <dbReference type="ARBA" id="ARBA00022898"/>
    </source>
</evidence>
<dbReference type="SUPFAM" id="SSF56752">
    <property type="entry name" value="D-aminoacid aminotransferase-like PLP-dependent enzymes"/>
    <property type="match status" value="1"/>
</dbReference>
<dbReference type="InterPro" id="IPR018300">
    <property type="entry name" value="Aminotrans_IV_CS"/>
</dbReference>
<comment type="catalytic activity">
    <reaction evidence="8">
        <text>L-valine + 2-oxoglutarate = 3-methyl-2-oxobutanoate + L-glutamate</text>
        <dbReference type="Rhea" id="RHEA:24813"/>
        <dbReference type="ChEBI" id="CHEBI:11851"/>
        <dbReference type="ChEBI" id="CHEBI:16810"/>
        <dbReference type="ChEBI" id="CHEBI:29985"/>
        <dbReference type="ChEBI" id="CHEBI:57762"/>
        <dbReference type="EC" id="2.6.1.42"/>
    </reaction>
</comment>
<dbReference type="Gene3D" id="3.20.10.10">
    <property type="entry name" value="D-amino Acid Aminotransferase, subunit A, domain 2"/>
    <property type="match status" value="1"/>
</dbReference>
<comment type="catalytic activity">
    <reaction evidence="10">
        <text>L-leucine + 2-oxoglutarate = 4-methyl-2-oxopentanoate + L-glutamate</text>
        <dbReference type="Rhea" id="RHEA:18321"/>
        <dbReference type="ChEBI" id="CHEBI:16810"/>
        <dbReference type="ChEBI" id="CHEBI:17865"/>
        <dbReference type="ChEBI" id="CHEBI:29985"/>
        <dbReference type="ChEBI" id="CHEBI:57427"/>
        <dbReference type="EC" id="2.6.1.42"/>
    </reaction>
</comment>
<sequence length="276" mass="31510">MVNFNGALIAENEVQLSTQNRAFKYGDAIFETIKVVNGKVVFLEDHYFRLMASMRMLRMKIPMEFTLEFLQEEIIKVVKELPESSMYRIRLTIYRKDGGLYTPVTNDIDYIIEGSPLEYTDKEVYKIDVFKDFYNYSGLLSTVKTTNRMLNTLAAVFAEENDLDNCILLNERKGVVEAINGNIFIVKGNVVKTPALTEGCIKGIVRKKVIDIVEKHPDYTIEETAISPFKIQKADEVFITNAIIGIQPVTNYRKKEFSTEITNKIKSSLQLAIVTS</sequence>
<evidence type="ECO:0000256" key="6">
    <source>
        <dbReference type="ARBA" id="ARBA00013053"/>
    </source>
</evidence>
<keyword evidence="13" id="KW-0808">Transferase</keyword>
<evidence type="ECO:0000256" key="1">
    <source>
        <dbReference type="ARBA" id="ARBA00001933"/>
    </source>
</evidence>
<comment type="caution">
    <text evidence="13">The sequence shown here is derived from an EMBL/GenBank/DDBJ whole genome shotgun (WGS) entry which is preliminary data.</text>
</comment>
<evidence type="ECO:0000256" key="8">
    <source>
        <dbReference type="ARBA" id="ARBA00048212"/>
    </source>
</evidence>
<evidence type="ECO:0000256" key="5">
    <source>
        <dbReference type="ARBA" id="ARBA00009320"/>
    </source>
</evidence>
<keyword evidence="13" id="KW-0032">Aminotransferase</keyword>
<evidence type="ECO:0000256" key="3">
    <source>
        <dbReference type="ARBA" id="ARBA00004931"/>
    </source>
</evidence>
<name>A0A420E0L6_9FLAO</name>
<protein>
    <recommendedName>
        <fullName evidence="6">branched-chain-amino-acid transaminase</fullName>
        <ecNumber evidence="6">2.6.1.42</ecNumber>
    </recommendedName>
</protein>
<evidence type="ECO:0000313" key="14">
    <source>
        <dbReference type="Proteomes" id="UP000285780"/>
    </source>
</evidence>
<dbReference type="PANTHER" id="PTHR42743:SF11">
    <property type="entry name" value="AMINODEOXYCHORISMATE LYASE"/>
    <property type="match status" value="1"/>
</dbReference>
<dbReference type="GO" id="GO:0046394">
    <property type="term" value="P:carboxylic acid biosynthetic process"/>
    <property type="evidence" value="ECO:0007669"/>
    <property type="project" value="UniProtKB-ARBA"/>
</dbReference>
<dbReference type="EMBL" id="RAQM01000009">
    <property type="protein sequence ID" value="RKF03642.1"/>
    <property type="molecule type" value="Genomic_DNA"/>
</dbReference>
<dbReference type="RefSeq" id="WP_120187158.1">
    <property type="nucleotide sequence ID" value="NZ_RAQM01000009.1"/>
</dbReference>
<evidence type="ECO:0000256" key="9">
    <source>
        <dbReference type="ARBA" id="ARBA00048798"/>
    </source>
</evidence>
<organism evidence="13 14">
    <name type="scientific">Tenacibaculum lutimaris</name>
    <dbReference type="NCBI Taxonomy" id="285258"/>
    <lineage>
        <taxon>Bacteria</taxon>
        <taxon>Pseudomonadati</taxon>
        <taxon>Bacteroidota</taxon>
        <taxon>Flavobacteriia</taxon>
        <taxon>Flavobacteriales</taxon>
        <taxon>Flavobacteriaceae</taxon>
        <taxon>Tenacibaculum</taxon>
    </lineage>
</organism>
<dbReference type="Gene3D" id="3.30.470.10">
    <property type="match status" value="1"/>
</dbReference>
<dbReference type="InterPro" id="IPR050571">
    <property type="entry name" value="Class-IV_PLP-Dep_Aminotrnsfr"/>
</dbReference>
<dbReference type="EC" id="2.6.1.42" evidence="6"/>
<keyword evidence="7 12" id="KW-0663">Pyridoxal phosphate</keyword>
<dbReference type="AlphaFoldDB" id="A0A420E0L6"/>
<dbReference type="CDD" id="cd00449">
    <property type="entry name" value="PLPDE_IV"/>
    <property type="match status" value="1"/>
</dbReference>
<dbReference type="Pfam" id="PF01063">
    <property type="entry name" value="Aminotran_4"/>
    <property type="match status" value="1"/>
</dbReference>
<dbReference type="Proteomes" id="UP000285780">
    <property type="component" value="Unassembled WGS sequence"/>
</dbReference>
<reference evidence="13 14" key="1">
    <citation type="submission" date="2018-09" db="EMBL/GenBank/DDBJ databases">
        <title>Genomic Encyclopedia of Archaeal and Bacterial Type Strains, Phase II (KMG-II): from individual species to whole genera.</title>
        <authorList>
            <person name="Goeker M."/>
        </authorList>
    </citation>
    <scope>NUCLEOTIDE SEQUENCE [LARGE SCALE GENOMIC DNA]</scope>
    <source>
        <strain evidence="13 14">DSM 16505</strain>
    </source>
</reference>
<evidence type="ECO:0000256" key="2">
    <source>
        <dbReference type="ARBA" id="ARBA00004824"/>
    </source>
</evidence>
<dbReference type="PANTHER" id="PTHR42743">
    <property type="entry name" value="AMINO-ACID AMINOTRANSFERASE"/>
    <property type="match status" value="1"/>
</dbReference>
<evidence type="ECO:0000256" key="10">
    <source>
        <dbReference type="ARBA" id="ARBA00049229"/>
    </source>
</evidence>
<dbReference type="InterPro" id="IPR043132">
    <property type="entry name" value="BCAT-like_C"/>
</dbReference>
<comment type="cofactor">
    <cofactor evidence="1 12">
        <name>pyridoxal 5'-phosphate</name>
        <dbReference type="ChEBI" id="CHEBI:597326"/>
    </cofactor>
</comment>